<evidence type="ECO:0008006" key="4">
    <source>
        <dbReference type="Google" id="ProtNLM"/>
    </source>
</evidence>
<reference evidence="3" key="1">
    <citation type="journal article" date="2020" name="Microorganisms">
        <title>Complete Genome of a Member of a New Bacterial Lineage in the Microgenomates Group Reveals an Unusual Nucleotide Composition Disparity Between Two Strands of DNA and Limited Metabolic Potential.</title>
        <authorList>
            <person name="Kadnikov V.V."/>
            <person name="Mardanov A.V."/>
            <person name="Beletsky A.V."/>
            <person name="Karnachuk O.V."/>
            <person name="Ravin N.V."/>
        </authorList>
    </citation>
    <scope>NUCLEOTIDE SEQUENCE [LARGE SCALE GENOMIC DNA]</scope>
</reference>
<dbReference type="EMBL" id="CP047901">
    <property type="protein sequence ID" value="QHO63160.1"/>
    <property type="molecule type" value="Genomic_DNA"/>
</dbReference>
<dbReference type="Pfam" id="PF09903">
    <property type="entry name" value="DUF2130"/>
    <property type="match status" value="1"/>
</dbReference>
<keyword evidence="3" id="KW-1185">Reference proteome</keyword>
<dbReference type="AlphaFoldDB" id="A0A857N9S0"/>
<feature type="coiled-coil region" evidence="1">
    <location>
        <begin position="113"/>
        <end position="140"/>
    </location>
</feature>
<dbReference type="KEGG" id="caqa:MICH65_0179"/>
<proteinExistence type="predicted"/>
<evidence type="ECO:0000313" key="2">
    <source>
        <dbReference type="EMBL" id="QHO63160.1"/>
    </source>
</evidence>
<organism evidence="2 3">
    <name type="scientific">Candidatus Chazhemtobacterium aquaticus</name>
    <dbReference type="NCBI Taxonomy" id="2715735"/>
    <lineage>
        <taxon>Bacteria</taxon>
        <taxon>Candidatus Chazhemtobacteraceae</taxon>
        <taxon>Candidatus Chazhemtobacterium</taxon>
    </lineage>
</organism>
<name>A0A857N9S0_9BACT</name>
<keyword evidence="1" id="KW-0175">Coiled coil</keyword>
<dbReference type="Proteomes" id="UP000463983">
    <property type="component" value="Chromosome"/>
</dbReference>
<dbReference type="RefSeq" id="WP_161931555.1">
    <property type="nucleotide sequence ID" value="NZ_CP047901.1"/>
</dbReference>
<accession>A0A857N9S0</accession>
<sequence>MTRQIQDEVIAAERVKHEEELESVRKQAEQDAGKKLESQYELTVKNLTETANEEKDRNKALLKQLEDLNTEIRGLRRKDEERDLQMKKTIAEEEEKIRLDARRQAESEHQLKDREKDKKLSDLEQQLKDAQIKLQQGSQQTQGEILELEIESLLRDTFAFDLVDEIKKGQNGADIRQTVCSRNGTKCGVILWEFKNYQKNWSDSWLSKLKQDQRNESADVAILVSSTIPNNMQSDMEFRDGVWVCKPSLVVPLATALRDRLHDVARQKAIGEHRGKKADLMFDYITGTEFRQQVEAMVEVHQEMKDQIDRERKAYESSWKKREQQLNRYLLGLAGVCGNVQGIAGQSSIPTFKGLDVLELESGL</sequence>
<evidence type="ECO:0000256" key="1">
    <source>
        <dbReference type="SAM" id="Coils"/>
    </source>
</evidence>
<feature type="coiled-coil region" evidence="1">
    <location>
        <begin position="44"/>
        <end position="78"/>
    </location>
</feature>
<gene>
    <name evidence="2" type="ORF">MICH65_0179</name>
</gene>
<dbReference type="InterPro" id="IPR019219">
    <property type="entry name" value="DUF2130"/>
</dbReference>
<evidence type="ECO:0000313" key="3">
    <source>
        <dbReference type="Proteomes" id="UP000463983"/>
    </source>
</evidence>
<protein>
    <recommendedName>
        <fullName evidence="4">DUF2130 domain-containing protein</fullName>
    </recommendedName>
</protein>